<evidence type="ECO:0000256" key="2">
    <source>
        <dbReference type="ARBA" id="ARBA00007992"/>
    </source>
</evidence>
<sequence length="709" mass="77556">MATNGVQASNPLVHDHPTPLNIAIVGAGIGGLSAAIALRRSGHHVELYEQSRFSSETGAAVHLAPNANGILRHWGLVASTFGANSMDKIMEYNPAGGVIRDIDLTGANEMWQHPWELVHRVALHDRLKETATGKDGPGPAATLHTASKVVNVVAESGKLSLEDGTTISADVVIGADGVYSKTRKFVHGQESNLFSSGKAAFRFLLQRKDVLEDPVTAPLVEHLNTLSLWFGADRRVVMYPCNHNATLNFVFIHPDTESHATQSDAWNKQGSIEQVLKVYEDFDPALKKLISKVDPAELKVWQLLDMEKLPSWTKDKLALLGDAAHPFTPHQGQGAGQAMEDAVALGTVLPKGTDPADVPERLKLYEKIRYDRAHMIQEYSRQAGKDWVDGKPQIDMMSYTAYNFGHFEVDNSANVFKRWLWSKKPDLYWRMPLSFGPYPGPRQDALGRMQTGHSQRVFKTTSVKFITSRTYLETLFPTSSFRFKSLATICTASFSVTTLDNMSWLGGDGYSHLGLYIHGVEYQKKDGSSIVGTYLPVLFENLADPIISGRDELGMNKIHCDLAIDRSKPSSYRATASWRGVKFLDLALDDLEADADDASTEHGTIGGESDYGILTYKYIPATGEPGKADVEYACVVPHAEEARTVSPTVQSVARSSKASIKFDAGDWDSLPTLHHIAAGLAGVPIYGVVSAKVVEGLGVPDVASCRRIE</sequence>
<proteinExistence type="inferred from homology"/>
<keyword evidence="9" id="KW-1185">Reference proteome</keyword>
<dbReference type="PANTHER" id="PTHR13789">
    <property type="entry name" value="MONOOXYGENASE"/>
    <property type="match status" value="1"/>
</dbReference>
<reference evidence="8" key="1">
    <citation type="submission" date="2023-10" db="EMBL/GenBank/DDBJ databases">
        <authorList>
            <person name="Hackl T."/>
        </authorList>
    </citation>
    <scope>NUCLEOTIDE SEQUENCE</scope>
</reference>
<dbReference type="Pfam" id="PF06314">
    <property type="entry name" value="ADC"/>
    <property type="match status" value="1"/>
</dbReference>
<dbReference type="PANTHER" id="PTHR13789:SF261">
    <property type="entry name" value="HYDROXYLASE, PUTATIVE (AFU_ORTHOLOGUE AFUA_7G00590)-RELATED"/>
    <property type="match status" value="1"/>
</dbReference>
<comment type="pathway">
    <text evidence="1">Secondary metabolite biosynthesis.</text>
</comment>
<protein>
    <submittedName>
        <fullName evidence="8">Uu.00g045820.m01.CDS01</fullName>
    </submittedName>
</protein>
<dbReference type="EMBL" id="CAUWAG010000003">
    <property type="protein sequence ID" value="CAJ2501729.1"/>
    <property type="molecule type" value="Genomic_DNA"/>
</dbReference>
<dbReference type="InterPro" id="IPR050493">
    <property type="entry name" value="FAD-dep_Monooxygenase_BioMet"/>
</dbReference>
<dbReference type="Gene3D" id="2.40.400.10">
    <property type="entry name" value="Acetoacetate decarboxylase-like"/>
    <property type="match status" value="1"/>
</dbReference>
<evidence type="ECO:0000256" key="6">
    <source>
        <dbReference type="ARBA" id="ARBA00023033"/>
    </source>
</evidence>
<dbReference type="InterPro" id="IPR002938">
    <property type="entry name" value="FAD-bd"/>
</dbReference>
<dbReference type="PRINTS" id="PR00420">
    <property type="entry name" value="RNGMNOXGNASE"/>
</dbReference>
<gene>
    <name evidence="8" type="ORF">KHLLAP_LOCUS2197</name>
</gene>
<evidence type="ECO:0000256" key="4">
    <source>
        <dbReference type="ARBA" id="ARBA00022827"/>
    </source>
</evidence>
<evidence type="ECO:0000259" key="7">
    <source>
        <dbReference type="Pfam" id="PF01494"/>
    </source>
</evidence>
<dbReference type="SUPFAM" id="SSF54373">
    <property type="entry name" value="FAD-linked reductases, C-terminal domain"/>
    <property type="match status" value="1"/>
</dbReference>
<dbReference type="InterPro" id="IPR010451">
    <property type="entry name" value="Acetoacetate_decarboxylase"/>
</dbReference>
<keyword evidence="5" id="KW-0560">Oxidoreductase</keyword>
<dbReference type="Gene3D" id="3.50.50.60">
    <property type="entry name" value="FAD/NAD(P)-binding domain"/>
    <property type="match status" value="1"/>
</dbReference>
<feature type="domain" description="FAD-binding" evidence="7">
    <location>
        <begin position="22"/>
        <end position="375"/>
    </location>
</feature>
<accession>A0AAI8VB44</accession>
<dbReference type="GO" id="GO:0071949">
    <property type="term" value="F:FAD binding"/>
    <property type="evidence" value="ECO:0007669"/>
    <property type="project" value="InterPro"/>
</dbReference>
<dbReference type="SUPFAM" id="SSF51905">
    <property type="entry name" value="FAD/NAD(P)-binding domain"/>
    <property type="match status" value="1"/>
</dbReference>
<dbReference type="SUPFAM" id="SSF160104">
    <property type="entry name" value="Acetoacetate decarboxylase-like"/>
    <property type="match status" value="1"/>
</dbReference>
<dbReference type="Proteomes" id="UP001295740">
    <property type="component" value="Unassembled WGS sequence"/>
</dbReference>
<comment type="caution">
    <text evidence="8">The sequence shown here is derived from an EMBL/GenBank/DDBJ whole genome shotgun (WGS) entry which is preliminary data.</text>
</comment>
<comment type="similarity">
    <text evidence="2">Belongs to the paxM FAD-dependent monooxygenase family.</text>
</comment>
<evidence type="ECO:0000256" key="1">
    <source>
        <dbReference type="ARBA" id="ARBA00005179"/>
    </source>
</evidence>
<dbReference type="InterPro" id="IPR036188">
    <property type="entry name" value="FAD/NAD-bd_sf"/>
</dbReference>
<evidence type="ECO:0000313" key="8">
    <source>
        <dbReference type="EMBL" id="CAJ2501729.1"/>
    </source>
</evidence>
<evidence type="ECO:0000256" key="5">
    <source>
        <dbReference type="ARBA" id="ARBA00023002"/>
    </source>
</evidence>
<keyword evidence="3" id="KW-0285">Flavoprotein</keyword>
<dbReference type="GO" id="GO:0016829">
    <property type="term" value="F:lyase activity"/>
    <property type="evidence" value="ECO:0007669"/>
    <property type="project" value="InterPro"/>
</dbReference>
<keyword evidence="6" id="KW-0503">Monooxygenase</keyword>
<organism evidence="8 9">
    <name type="scientific">Anthostomella pinea</name>
    <dbReference type="NCBI Taxonomy" id="933095"/>
    <lineage>
        <taxon>Eukaryota</taxon>
        <taxon>Fungi</taxon>
        <taxon>Dikarya</taxon>
        <taxon>Ascomycota</taxon>
        <taxon>Pezizomycotina</taxon>
        <taxon>Sordariomycetes</taxon>
        <taxon>Xylariomycetidae</taxon>
        <taxon>Xylariales</taxon>
        <taxon>Xylariaceae</taxon>
        <taxon>Anthostomella</taxon>
    </lineage>
</organism>
<dbReference type="InterPro" id="IPR023375">
    <property type="entry name" value="ADC_dom_sf"/>
</dbReference>
<dbReference type="AlphaFoldDB" id="A0AAI8VB44"/>
<evidence type="ECO:0000256" key="3">
    <source>
        <dbReference type="ARBA" id="ARBA00022630"/>
    </source>
</evidence>
<dbReference type="Pfam" id="PF01494">
    <property type="entry name" value="FAD_binding_3"/>
    <property type="match status" value="1"/>
</dbReference>
<evidence type="ECO:0000313" key="9">
    <source>
        <dbReference type="Proteomes" id="UP001295740"/>
    </source>
</evidence>
<keyword evidence="4" id="KW-0274">FAD</keyword>
<dbReference type="GO" id="GO:0004497">
    <property type="term" value="F:monooxygenase activity"/>
    <property type="evidence" value="ECO:0007669"/>
    <property type="project" value="UniProtKB-KW"/>
</dbReference>
<name>A0AAI8VB44_9PEZI</name>